<reference evidence="2 3" key="1">
    <citation type="journal article" date="2007" name="Archaea">
        <title>The genome of Hyperthermus butylicus: a sulfur-reducing, peptide fermenting, neutrophilic Crenarchaeote growing up to 108 degrees C.</title>
        <authorList>
            <person name="Brugger K."/>
            <person name="Chen L."/>
            <person name="Stark M."/>
            <person name="Zibat A."/>
            <person name="Redder P."/>
            <person name="Ruepp A."/>
            <person name="Awayez M."/>
            <person name="She Q."/>
            <person name="Garrett R.A."/>
            <person name="Klenk H.P."/>
        </authorList>
    </citation>
    <scope>NUCLEOTIDE SEQUENCE [LARGE SCALE GENOMIC DNA]</scope>
    <source>
        <strain evidence="3">DSM 5456 / JCM 9403 / PLM1-5</strain>
    </source>
</reference>
<feature type="transmembrane region" description="Helical" evidence="1">
    <location>
        <begin position="177"/>
        <end position="206"/>
    </location>
</feature>
<keyword evidence="1" id="KW-0472">Membrane</keyword>
<gene>
    <name evidence="2" type="ordered locus">Hbut_1291</name>
</gene>
<dbReference type="RefSeq" id="WP_011822439.1">
    <property type="nucleotide sequence ID" value="NC_008818.1"/>
</dbReference>
<dbReference type="HOGENOM" id="CLU_591356_0_0_2"/>
<feature type="transmembrane region" description="Helical" evidence="1">
    <location>
        <begin position="45"/>
        <end position="66"/>
    </location>
</feature>
<protein>
    <submittedName>
        <fullName evidence="2">Conserved crenarchaeal protein</fullName>
    </submittedName>
</protein>
<dbReference type="KEGG" id="hbu:Hbut_1291"/>
<feature type="transmembrane region" description="Helical" evidence="1">
    <location>
        <begin position="86"/>
        <end position="106"/>
    </location>
</feature>
<dbReference type="OrthoDB" id="43622at2157"/>
<evidence type="ECO:0000256" key="1">
    <source>
        <dbReference type="SAM" id="Phobius"/>
    </source>
</evidence>
<sequence>MTEPSLTMLEPIEFLAIASQLAVLTYYLGVLIYALPLPIYRLKKWAPILIQDSIWAAILIFTYSLLLSFSDSLAGYSGISLESLVAYMQLVIAIVMSVNFIARAFITSLSMLPVSLHHVASVILLPIHMFQYGIILSSTMVMILALILIGAKAKLAALGITLIAMPFRIGRNAGASILAFVLVANVMLPFLPYWIGLILSSIGLAYDDIATYNSTMYVNMWGTISDQYGGYPAGGVILFMKPDDPDTRYWFKVHNDGTYYINRPFKYIRAGDYIVYMEYLGYLVHLIPTYVKLPDNASLTYRLSTAEYELHFRAAENYVFLRPHGVLIPASCKIDGFERYVNGVKLVCLPTNSILQLYLAYPEQCSVDLESNASMTLTSVELVPWYGILVVKKEYRASVDESTRLEIKANVVCRGAVPELQVEEGVAEPKKSALVELLTLITFFIAYPVAVFSYLTVMSMVTLAVARLLGALSPRIIFDY</sequence>
<dbReference type="eggNOG" id="arCOG05930">
    <property type="taxonomic scope" value="Archaea"/>
</dbReference>
<dbReference type="STRING" id="415426.Hbut_1291"/>
<evidence type="ECO:0000313" key="3">
    <source>
        <dbReference type="Proteomes" id="UP000002593"/>
    </source>
</evidence>
<keyword evidence="1" id="KW-0812">Transmembrane</keyword>
<dbReference type="EnsemblBacteria" id="ABM81121">
    <property type="protein sequence ID" value="ABM81121"/>
    <property type="gene ID" value="Hbut_1291"/>
</dbReference>
<accession>A2BMB0</accession>
<dbReference type="EMBL" id="CP000493">
    <property type="protein sequence ID" value="ABM81121.1"/>
    <property type="molecule type" value="Genomic_DNA"/>
</dbReference>
<dbReference type="Proteomes" id="UP000002593">
    <property type="component" value="Chromosome"/>
</dbReference>
<dbReference type="GeneID" id="4782829"/>
<keyword evidence="1" id="KW-1133">Transmembrane helix</keyword>
<keyword evidence="3" id="KW-1185">Reference proteome</keyword>
<feature type="transmembrane region" description="Helical" evidence="1">
    <location>
        <begin position="12"/>
        <end position="33"/>
    </location>
</feature>
<evidence type="ECO:0000313" key="2">
    <source>
        <dbReference type="EMBL" id="ABM81121.1"/>
    </source>
</evidence>
<feature type="transmembrane region" description="Helical" evidence="1">
    <location>
        <begin position="141"/>
        <end position="165"/>
    </location>
</feature>
<organism evidence="2 3">
    <name type="scientific">Hyperthermus butylicus (strain DSM 5456 / JCM 9403 / PLM1-5)</name>
    <dbReference type="NCBI Taxonomy" id="415426"/>
    <lineage>
        <taxon>Archaea</taxon>
        <taxon>Thermoproteota</taxon>
        <taxon>Thermoprotei</taxon>
        <taxon>Desulfurococcales</taxon>
        <taxon>Pyrodictiaceae</taxon>
        <taxon>Hyperthermus</taxon>
    </lineage>
</organism>
<feature type="transmembrane region" description="Helical" evidence="1">
    <location>
        <begin position="118"/>
        <end position="135"/>
    </location>
</feature>
<proteinExistence type="predicted"/>
<name>A2BMB0_HYPBU</name>
<feature type="transmembrane region" description="Helical" evidence="1">
    <location>
        <begin position="437"/>
        <end position="466"/>
    </location>
</feature>
<dbReference type="AlphaFoldDB" id="A2BMB0"/>